<keyword evidence="10" id="KW-0249">Electron transport</keyword>
<evidence type="ECO:0000256" key="9">
    <source>
        <dbReference type="ARBA" id="ARBA00022946"/>
    </source>
</evidence>
<evidence type="ECO:0000313" key="16">
    <source>
        <dbReference type="EMBL" id="KAG0689754.1"/>
    </source>
</evidence>
<dbReference type="GO" id="GO:0000035">
    <property type="term" value="F:acyl binding"/>
    <property type="evidence" value="ECO:0007669"/>
    <property type="project" value="TreeGrafter"/>
</dbReference>
<evidence type="ECO:0000256" key="14">
    <source>
        <dbReference type="RuleBase" id="RU000722"/>
    </source>
</evidence>
<reference evidence="16" key="1">
    <citation type="submission" date="2020-11" db="EMBL/GenBank/DDBJ databases">
        <title>Kefir isolates.</title>
        <authorList>
            <person name="Marcisauskas S."/>
            <person name="Kim Y."/>
            <person name="Blasche S."/>
        </authorList>
    </citation>
    <scope>NUCLEOTIDE SEQUENCE</scope>
    <source>
        <strain evidence="16">Olga-1</strain>
    </source>
</reference>
<evidence type="ECO:0000256" key="8">
    <source>
        <dbReference type="ARBA" id="ARBA00022832"/>
    </source>
</evidence>
<evidence type="ECO:0000256" key="5">
    <source>
        <dbReference type="ARBA" id="ARBA00022450"/>
    </source>
</evidence>
<dbReference type="FunFam" id="1.10.1200.10:FF:000003">
    <property type="entry name" value="Acyl carrier protein"/>
    <property type="match status" value="1"/>
</dbReference>
<keyword evidence="6 14" id="KW-0444">Lipid biosynthesis</keyword>
<sequence>MFRSLVSVSKLAVSKPALSQKIPSIAVKSSLINITNNNIYNNRQQVRFYSHAPELTKEIISERIIELLESYSKTAQGTKITNETSFSKDLGYDSFDIVEVIMEIEYEFSILIPDKEADEIKTVGQAIDFISKQHDAC</sequence>
<proteinExistence type="inferred from homology"/>
<evidence type="ECO:0000259" key="15">
    <source>
        <dbReference type="PROSITE" id="PS50075"/>
    </source>
</evidence>
<keyword evidence="12" id="KW-0496">Mitochondrion</keyword>
<dbReference type="Pfam" id="PF00550">
    <property type="entry name" value="PP-binding"/>
    <property type="match status" value="1"/>
</dbReference>
<keyword evidence="5 14" id="KW-0596">Phosphopantetheine</keyword>
<dbReference type="Proteomes" id="UP000697127">
    <property type="component" value="Unassembled WGS sequence"/>
</dbReference>
<dbReference type="Gene3D" id="1.10.1200.10">
    <property type="entry name" value="ACP-like"/>
    <property type="match status" value="1"/>
</dbReference>
<evidence type="ECO:0000256" key="1">
    <source>
        <dbReference type="ARBA" id="ARBA00004173"/>
    </source>
</evidence>
<comment type="similarity">
    <text evidence="3">Belongs to the acyl carrier protein (ACP) family.</text>
</comment>
<organism evidence="16 17">
    <name type="scientific">Pichia californica</name>
    <dbReference type="NCBI Taxonomy" id="460514"/>
    <lineage>
        <taxon>Eukaryota</taxon>
        <taxon>Fungi</taxon>
        <taxon>Dikarya</taxon>
        <taxon>Ascomycota</taxon>
        <taxon>Saccharomycotina</taxon>
        <taxon>Pichiomycetes</taxon>
        <taxon>Pichiales</taxon>
        <taxon>Pichiaceae</taxon>
        <taxon>Pichia</taxon>
    </lineage>
</organism>
<dbReference type="SUPFAM" id="SSF47336">
    <property type="entry name" value="ACP-like"/>
    <property type="match status" value="1"/>
</dbReference>
<dbReference type="AlphaFoldDB" id="A0A9P6WM98"/>
<evidence type="ECO:0000256" key="7">
    <source>
        <dbReference type="ARBA" id="ARBA00022553"/>
    </source>
</evidence>
<evidence type="ECO:0000256" key="3">
    <source>
        <dbReference type="ARBA" id="ARBA00010930"/>
    </source>
</evidence>
<comment type="pathway">
    <text evidence="2">Lipid metabolism; fatty acid biosynthesis.</text>
</comment>
<evidence type="ECO:0000256" key="11">
    <source>
        <dbReference type="ARBA" id="ARBA00023098"/>
    </source>
</evidence>
<keyword evidence="8" id="KW-0276">Fatty acid metabolism</keyword>
<comment type="caution">
    <text evidence="16">The sequence shown here is derived from an EMBL/GenBank/DDBJ whole genome shotgun (WGS) entry which is preliminary data.</text>
</comment>
<dbReference type="PROSITE" id="PS50075">
    <property type="entry name" value="CARRIER"/>
    <property type="match status" value="1"/>
</dbReference>
<dbReference type="NCBIfam" id="TIGR00517">
    <property type="entry name" value="acyl_carrier"/>
    <property type="match status" value="1"/>
</dbReference>
<comment type="subcellular location">
    <subcellularLocation>
        <location evidence="1">Mitochondrion</location>
    </subcellularLocation>
</comment>
<dbReference type="InterPro" id="IPR009081">
    <property type="entry name" value="PP-bd_ACP"/>
</dbReference>
<evidence type="ECO:0000256" key="2">
    <source>
        <dbReference type="ARBA" id="ARBA00005194"/>
    </source>
</evidence>
<keyword evidence="9" id="KW-0809">Transit peptide</keyword>
<keyword evidence="11" id="KW-0443">Lipid metabolism</keyword>
<comment type="function">
    <text evidence="14">Carrier of the growing fatty acid chain in fatty acid biosynthesis.</text>
</comment>
<dbReference type="GO" id="GO:0099128">
    <property type="term" value="C:mitochondrial [2Fe-2S] assembly complex"/>
    <property type="evidence" value="ECO:0007669"/>
    <property type="project" value="UniProtKB-ARBA"/>
</dbReference>
<dbReference type="PANTHER" id="PTHR20863:SF28">
    <property type="entry name" value="ACYL CARRIER PROTEIN, MITOCHONDRIAL"/>
    <property type="match status" value="1"/>
</dbReference>
<evidence type="ECO:0000256" key="4">
    <source>
        <dbReference type="ARBA" id="ARBA00022448"/>
    </source>
</evidence>
<dbReference type="InterPro" id="IPR003231">
    <property type="entry name" value="ACP"/>
</dbReference>
<evidence type="ECO:0000256" key="12">
    <source>
        <dbReference type="ARBA" id="ARBA00023128"/>
    </source>
</evidence>
<keyword evidence="4" id="KW-0813">Transport</keyword>
<name>A0A9P6WM98_9ASCO</name>
<dbReference type="EMBL" id="PUHW01000063">
    <property type="protein sequence ID" value="KAG0689754.1"/>
    <property type="molecule type" value="Genomic_DNA"/>
</dbReference>
<dbReference type="GO" id="GO:0000036">
    <property type="term" value="F:acyl carrier activity"/>
    <property type="evidence" value="ECO:0007669"/>
    <property type="project" value="TreeGrafter"/>
</dbReference>
<dbReference type="OrthoDB" id="448946at2759"/>
<evidence type="ECO:0000256" key="13">
    <source>
        <dbReference type="ARBA" id="ARBA00023160"/>
    </source>
</evidence>
<protein>
    <recommendedName>
        <fullName evidence="14">Acyl carrier protein</fullName>
    </recommendedName>
</protein>
<dbReference type="InterPro" id="IPR036736">
    <property type="entry name" value="ACP-like_sf"/>
</dbReference>
<dbReference type="PANTHER" id="PTHR20863">
    <property type="entry name" value="ACYL CARRIER PROTEIN"/>
    <property type="match status" value="1"/>
</dbReference>
<dbReference type="HAMAP" id="MF_01217">
    <property type="entry name" value="Acyl_carrier"/>
    <property type="match status" value="1"/>
</dbReference>
<keyword evidence="13 14" id="KW-0275">Fatty acid biosynthesis</keyword>
<accession>A0A9P6WM98</accession>
<gene>
    <name evidence="16" type="ORF">C6P40_004556</name>
</gene>
<evidence type="ECO:0000313" key="17">
    <source>
        <dbReference type="Proteomes" id="UP000697127"/>
    </source>
</evidence>
<keyword evidence="7" id="KW-0597">Phosphoprotein</keyword>
<evidence type="ECO:0000256" key="6">
    <source>
        <dbReference type="ARBA" id="ARBA00022516"/>
    </source>
</evidence>
<keyword evidence="17" id="KW-1185">Reference proteome</keyword>
<evidence type="ECO:0000256" key="10">
    <source>
        <dbReference type="ARBA" id="ARBA00022982"/>
    </source>
</evidence>
<feature type="domain" description="Carrier" evidence="15">
    <location>
        <begin position="58"/>
        <end position="134"/>
    </location>
</feature>